<evidence type="ECO:0000313" key="2">
    <source>
        <dbReference type="Proteomes" id="UP000663874"/>
    </source>
</evidence>
<name>A0A820B0S3_9BILA</name>
<evidence type="ECO:0000313" key="1">
    <source>
        <dbReference type="EMBL" id="CAF4185575.1"/>
    </source>
</evidence>
<proteinExistence type="predicted"/>
<dbReference type="AlphaFoldDB" id="A0A820B0S3"/>
<organism evidence="1 2">
    <name type="scientific">Rotaria sordida</name>
    <dbReference type="NCBI Taxonomy" id="392033"/>
    <lineage>
        <taxon>Eukaryota</taxon>
        <taxon>Metazoa</taxon>
        <taxon>Spiralia</taxon>
        <taxon>Gnathifera</taxon>
        <taxon>Rotifera</taxon>
        <taxon>Eurotatoria</taxon>
        <taxon>Bdelloidea</taxon>
        <taxon>Philodinida</taxon>
        <taxon>Philodinidae</taxon>
        <taxon>Rotaria</taxon>
    </lineage>
</organism>
<feature type="non-terminal residue" evidence="1">
    <location>
        <position position="1"/>
    </location>
</feature>
<protein>
    <submittedName>
        <fullName evidence="1">Uncharacterized protein</fullName>
    </submittedName>
</protein>
<accession>A0A820B0S3</accession>
<gene>
    <name evidence="1" type="ORF">FNK824_LOCUS35463</name>
</gene>
<reference evidence="1" key="1">
    <citation type="submission" date="2021-02" db="EMBL/GenBank/DDBJ databases">
        <authorList>
            <person name="Nowell W R."/>
        </authorList>
    </citation>
    <scope>NUCLEOTIDE SEQUENCE</scope>
</reference>
<sequence length="19" mass="2224">MIVLQLIIPKLILKQMKNS</sequence>
<dbReference type="EMBL" id="CAJOBE010015053">
    <property type="protein sequence ID" value="CAF4185575.1"/>
    <property type="molecule type" value="Genomic_DNA"/>
</dbReference>
<dbReference type="Proteomes" id="UP000663874">
    <property type="component" value="Unassembled WGS sequence"/>
</dbReference>
<comment type="caution">
    <text evidence="1">The sequence shown here is derived from an EMBL/GenBank/DDBJ whole genome shotgun (WGS) entry which is preliminary data.</text>
</comment>